<comment type="caution">
    <text evidence="12">The sequence shown here is derived from an EMBL/GenBank/DDBJ whole genome shotgun (WGS) entry which is preliminary data.</text>
</comment>
<keyword evidence="3" id="KW-1003">Cell membrane</keyword>
<dbReference type="PROSITE" id="PS50929">
    <property type="entry name" value="ABC_TM1F"/>
    <property type="match status" value="1"/>
</dbReference>
<evidence type="ECO:0000259" key="10">
    <source>
        <dbReference type="PROSITE" id="PS50893"/>
    </source>
</evidence>
<dbReference type="SUPFAM" id="SSF90123">
    <property type="entry name" value="ABC transporter transmembrane region"/>
    <property type="match status" value="1"/>
</dbReference>
<dbReference type="CDD" id="cd18541">
    <property type="entry name" value="ABC_6TM_TmrB_like"/>
    <property type="match status" value="1"/>
</dbReference>
<dbReference type="PANTHER" id="PTHR43394:SF1">
    <property type="entry name" value="ATP-BINDING CASSETTE SUB-FAMILY B MEMBER 10, MITOCHONDRIAL"/>
    <property type="match status" value="1"/>
</dbReference>
<dbReference type="InterPro" id="IPR011527">
    <property type="entry name" value="ABC1_TM_dom"/>
</dbReference>
<evidence type="ECO:0000256" key="3">
    <source>
        <dbReference type="ARBA" id="ARBA00022475"/>
    </source>
</evidence>
<keyword evidence="4 9" id="KW-0812">Transmembrane</keyword>
<dbReference type="InterPro" id="IPR027417">
    <property type="entry name" value="P-loop_NTPase"/>
</dbReference>
<evidence type="ECO:0000256" key="4">
    <source>
        <dbReference type="ARBA" id="ARBA00022692"/>
    </source>
</evidence>
<dbReference type="PROSITE" id="PS50893">
    <property type="entry name" value="ABC_TRANSPORTER_2"/>
    <property type="match status" value="1"/>
</dbReference>
<dbReference type="Pfam" id="PF00664">
    <property type="entry name" value="ABC_membrane"/>
    <property type="match status" value="1"/>
</dbReference>
<dbReference type="InterPro" id="IPR036640">
    <property type="entry name" value="ABC1_TM_sf"/>
</dbReference>
<keyword evidence="7 9" id="KW-1133">Transmembrane helix</keyword>
<evidence type="ECO:0000313" key="12">
    <source>
        <dbReference type="EMBL" id="TFE22837.1"/>
    </source>
</evidence>
<accession>A0A4Y8LQK8</accession>
<dbReference type="OrthoDB" id="9770415at2"/>
<organism evidence="12 13">
    <name type="scientific">Cohnella luojiensis</name>
    <dbReference type="NCBI Taxonomy" id="652876"/>
    <lineage>
        <taxon>Bacteria</taxon>
        <taxon>Bacillati</taxon>
        <taxon>Bacillota</taxon>
        <taxon>Bacilli</taxon>
        <taxon>Bacillales</taxon>
        <taxon>Paenibacillaceae</taxon>
        <taxon>Cohnella</taxon>
    </lineage>
</organism>
<protein>
    <submittedName>
        <fullName evidence="12">ABC transporter ATP-binding protein</fullName>
    </submittedName>
</protein>
<dbReference type="FunFam" id="3.40.50.300:FF:000221">
    <property type="entry name" value="Multidrug ABC transporter ATP-binding protein"/>
    <property type="match status" value="1"/>
</dbReference>
<keyword evidence="6 12" id="KW-0067">ATP-binding</keyword>
<feature type="transmembrane region" description="Helical" evidence="9">
    <location>
        <begin position="138"/>
        <end position="154"/>
    </location>
</feature>
<dbReference type="RefSeq" id="WP_135154079.1">
    <property type="nucleotide sequence ID" value="NZ_SOMN01000039.1"/>
</dbReference>
<gene>
    <name evidence="12" type="ORF">E2980_20325</name>
</gene>
<evidence type="ECO:0000256" key="9">
    <source>
        <dbReference type="SAM" id="Phobius"/>
    </source>
</evidence>
<dbReference type="Gene3D" id="3.40.50.300">
    <property type="entry name" value="P-loop containing nucleotide triphosphate hydrolases"/>
    <property type="match status" value="1"/>
</dbReference>
<evidence type="ECO:0000256" key="1">
    <source>
        <dbReference type="ARBA" id="ARBA00004651"/>
    </source>
</evidence>
<dbReference type="GO" id="GO:0005524">
    <property type="term" value="F:ATP binding"/>
    <property type="evidence" value="ECO:0007669"/>
    <property type="project" value="UniProtKB-KW"/>
</dbReference>
<dbReference type="InterPro" id="IPR003439">
    <property type="entry name" value="ABC_transporter-like_ATP-bd"/>
</dbReference>
<dbReference type="GO" id="GO:0016887">
    <property type="term" value="F:ATP hydrolysis activity"/>
    <property type="evidence" value="ECO:0007669"/>
    <property type="project" value="InterPro"/>
</dbReference>
<dbReference type="SMART" id="SM00382">
    <property type="entry name" value="AAA"/>
    <property type="match status" value="1"/>
</dbReference>
<dbReference type="GO" id="GO:0005886">
    <property type="term" value="C:plasma membrane"/>
    <property type="evidence" value="ECO:0007669"/>
    <property type="project" value="UniProtKB-SubCell"/>
</dbReference>
<dbReference type="InterPro" id="IPR039421">
    <property type="entry name" value="Type_1_exporter"/>
</dbReference>
<dbReference type="Gene3D" id="1.20.1560.10">
    <property type="entry name" value="ABC transporter type 1, transmembrane domain"/>
    <property type="match status" value="1"/>
</dbReference>
<evidence type="ECO:0000256" key="6">
    <source>
        <dbReference type="ARBA" id="ARBA00022840"/>
    </source>
</evidence>
<dbReference type="EMBL" id="SOMN01000039">
    <property type="protein sequence ID" value="TFE22837.1"/>
    <property type="molecule type" value="Genomic_DNA"/>
</dbReference>
<dbReference type="Proteomes" id="UP000297900">
    <property type="component" value="Unassembled WGS sequence"/>
</dbReference>
<dbReference type="Pfam" id="PF00005">
    <property type="entry name" value="ABC_tran"/>
    <property type="match status" value="1"/>
</dbReference>
<feature type="transmembrane region" description="Helical" evidence="9">
    <location>
        <begin position="15"/>
        <end position="39"/>
    </location>
</feature>
<evidence type="ECO:0000256" key="5">
    <source>
        <dbReference type="ARBA" id="ARBA00022741"/>
    </source>
</evidence>
<dbReference type="PANTHER" id="PTHR43394">
    <property type="entry name" value="ATP-DEPENDENT PERMEASE MDL1, MITOCHONDRIAL"/>
    <property type="match status" value="1"/>
</dbReference>
<proteinExistence type="predicted"/>
<dbReference type="InterPro" id="IPR003593">
    <property type="entry name" value="AAA+_ATPase"/>
</dbReference>
<comment type="subcellular location">
    <subcellularLocation>
        <location evidence="1">Cell membrane</location>
        <topology evidence="1">Multi-pass membrane protein</topology>
    </subcellularLocation>
</comment>
<dbReference type="AlphaFoldDB" id="A0A4Y8LQK8"/>
<feature type="transmembrane region" description="Helical" evidence="9">
    <location>
        <begin position="160"/>
        <end position="179"/>
    </location>
</feature>
<keyword evidence="13" id="KW-1185">Reference proteome</keyword>
<feature type="domain" description="ABC transmembrane type-1" evidence="11">
    <location>
        <begin position="26"/>
        <end position="304"/>
    </location>
</feature>
<evidence type="ECO:0000256" key="7">
    <source>
        <dbReference type="ARBA" id="ARBA00022989"/>
    </source>
</evidence>
<feature type="transmembrane region" description="Helical" evidence="9">
    <location>
        <begin position="244"/>
        <end position="267"/>
    </location>
</feature>
<sequence length="584" mass="64575">MKPKRLLVEFIRSTWYIYLSSVTLHMVASIVYVFFPHVLGEFTDRLQGGQMTGSDIVRYSLLLLIIGAGHAVIGGFGQYLVMYVGRLFEVMTRRRMFVHFTGLSEHFYSRNGVGKLLSYFMNDVTGVRESISMGVNQTAMATMLFVSSIVAMVVSGIPTYLIVASVGPLILIPWIVTKFGPAIRKRSLRVQEALGTMTESAEEQFGGIRVTKKFAVEPIMIGRFGETVDRIRDNQLKLVRMSSLFQALVPFLGSLSLIVALSFGGYLTIEGEITLGNFVALTLYVRMLMNPLQQIGNVINTMQRSRASLERLNELLTKTPDIREIEGATHVDLSTAGIRIRGLTFSYPDEKKEALRNIDLDIRPGMTLGIVGRTGSGKTTLVKLLLRVYDPPAGTIFADDRDIRELTLESLRSQIAYVPQDGFLFSTTIRENIAFSRRSAELGEVETAAKQAQIYGNILEFPDQFETKLGERGVTLSGGQRQRTSLARGLIKDAPVMILDDSVSAVDAVTETDIVRTIREERAGKTTILIAHRISALKHADQIIVLDGGAIVQKGTHEQLLSQPGLYATIHAIQEEGSQHASGH</sequence>
<reference evidence="12 13" key="1">
    <citation type="submission" date="2019-03" db="EMBL/GenBank/DDBJ databases">
        <title>Cohnella endophytica sp. nov., a novel endophytic bacterium isolated from bark of Sonneratia apetala.</title>
        <authorList>
            <person name="Tuo L."/>
        </authorList>
    </citation>
    <scope>NUCLEOTIDE SEQUENCE [LARGE SCALE GENOMIC DNA]</scope>
    <source>
        <strain evidence="12 13">CCTCC AB 208254</strain>
    </source>
</reference>
<feature type="transmembrane region" description="Helical" evidence="9">
    <location>
        <begin position="59"/>
        <end position="85"/>
    </location>
</feature>
<evidence type="ECO:0000313" key="13">
    <source>
        <dbReference type="Proteomes" id="UP000297900"/>
    </source>
</evidence>
<dbReference type="SUPFAM" id="SSF52540">
    <property type="entry name" value="P-loop containing nucleoside triphosphate hydrolases"/>
    <property type="match status" value="1"/>
</dbReference>
<dbReference type="GO" id="GO:0015421">
    <property type="term" value="F:ABC-type oligopeptide transporter activity"/>
    <property type="evidence" value="ECO:0007669"/>
    <property type="project" value="TreeGrafter"/>
</dbReference>
<keyword evidence="5" id="KW-0547">Nucleotide-binding</keyword>
<keyword evidence="2" id="KW-0813">Transport</keyword>
<evidence type="ECO:0000259" key="11">
    <source>
        <dbReference type="PROSITE" id="PS50929"/>
    </source>
</evidence>
<evidence type="ECO:0000256" key="8">
    <source>
        <dbReference type="ARBA" id="ARBA00023136"/>
    </source>
</evidence>
<name>A0A4Y8LQK8_9BACL</name>
<feature type="domain" description="ABC transporter" evidence="10">
    <location>
        <begin position="338"/>
        <end position="573"/>
    </location>
</feature>
<keyword evidence="8 9" id="KW-0472">Membrane</keyword>
<evidence type="ECO:0000256" key="2">
    <source>
        <dbReference type="ARBA" id="ARBA00022448"/>
    </source>
</evidence>